<gene>
    <name evidence="4" type="ORF">QRT05_13370</name>
</gene>
<dbReference type="CDD" id="cd14490">
    <property type="entry name" value="CBM6-CBM35-CBM36_like_1"/>
    <property type="match status" value="1"/>
</dbReference>
<keyword evidence="5" id="KW-1185">Reference proteome</keyword>
<dbReference type="Pfam" id="PF22816">
    <property type="entry name" value="CatAgl_D2"/>
    <property type="match status" value="1"/>
</dbReference>
<dbReference type="RefSeq" id="WP_289447763.1">
    <property type="nucleotide sequence ID" value="NZ_JAUCGR010000003.1"/>
</dbReference>
<accession>A0ABT7S9N0</accession>
<dbReference type="GO" id="GO:0016787">
    <property type="term" value="F:hydrolase activity"/>
    <property type="evidence" value="ECO:0007669"/>
    <property type="project" value="UniProtKB-KW"/>
</dbReference>
<reference evidence="4 5" key="1">
    <citation type="submission" date="2023-06" db="EMBL/GenBank/DDBJ databases">
        <title>Cellulomonas sp. MW9 Whole genome sequence.</title>
        <authorList>
            <person name="Park S."/>
        </authorList>
    </citation>
    <scope>NUCLEOTIDE SEQUENCE [LARGE SCALE GENOMIC DNA]</scope>
    <source>
        <strain evidence="4 5">MW9</strain>
    </source>
</reference>
<feature type="chain" id="PRO_5046000840" evidence="1">
    <location>
        <begin position="32"/>
        <end position="676"/>
    </location>
</feature>
<organism evidence="4 5">
    <name type="scientific">Cellulomonas edaphi</name>
    <dbReference type="NCBI Taxonomy" id="3053468"/>
    <lineage>
        <taxon>Bacteria</taxon>
        <taxon>Bacillati</taxon>
        <taxon>Actinomycetota</taxon>
        <taxon>Actinomycetes</taxon>
        <taxon>Micrococcales</taxon>
        <taxon>Cellulomonadaceae</taxon>
        <taxon>Cellulomonas</taxon>
    </lineage>
</organism>
<dbReference type="InterPro" id="IPR012334">
    <property type="entry name" value="Pectin_lyas_fold"/>
</dbReference>
<evidence type="ECO:0000313" key="4">
    <source>
        <dbReference type="EMBL" id="MDM7832328.1"/>
    </source>
</evidence>
<proteinExistence type="predicted"/>
<feature type="signal peptide" evidence="1">
    <location>
        <begin position="1"/>
        <end position="31"/>
    </location>
</feature>
<evidence type="ECO:0000313" key="5">
    <source>
        <dbReference type="Proteomes" id="UP001321453"/>
    </source>
</evidence>
<comment type="caution">
    <text evidence="4">The sequence shown here is derived from an EMBL/GenBank/DDBJ whole genome shotgun (WGS) entry which is preliminary data.</text>
</comment>
<dbReference type="Pfam" id="PF22815">
    <property type="entry name" value="CatAgl_D1"/>
    <property type="match status" value="1"/>
</dbReference>
<feature type="domain" description="CBM6/CBM35/CBM36-like 1" evidence="2">
    <location>
        <begin position="64"/>
        <end position="246"/>
    </location>
</feature>
<dbReference type="InterPro" id="IPR033801">
    <property type="entry name" value="CBM6-CBM35-CBM36-like_1"/>
</dbReference>
<dbReference type="Gene3D" id="2.60.120.260">
    <property type="entry name" value="Galactose-binding domain-like"/>
    <property type="match status" value="1"/>
</dbReference>
<evidence type="ECO:0000256" key="1">
    <source>
        <dbReference type="SAM" id="SignalP"/>
    </source>
</evidence>
<dbReference type="EMBL" id="JAUCGR010000003">
    <property type="protein sequence ID" value="MDM7832328.1"/>
    <property type="molecule type" value="Genomic_DNA"/>
</dbReference>
<keyword evidence="4" id="KW-0378">Hydrolase</keyword>
<evidence type="ECO:0000259" key="2">
    <source>
        <dbReference type="Pfam" id="PF22815"/>
    </source>
</evidence>
<dbReference type="InterPro" id="IPR055149">
    <property type="entry name" value="Agl_cat_D2"/>
</dbReference>
<evidence type="ECO:0000259" key="3">
    <source>
        <dbReference type="Pfam" id="PF22816"/>
    </source>
</evidence>
<dbReference type="SUPFAM" id="SSF51126">
    <property type="entry name" value="Pectin lyase-like"/>
    <property type="match status" value="1"/>
</dbReference>
<dbReference type="Proteomes" id="UP001321453">
    <property type="component" value="Unassembled WGS sequence"/>
</dbReference>
<name>A0ABT7S9N0_9CELL</name>
<sequence length="676" mass="71318">MSHPVHHPRRRHARRVAAATAVAIVATLAAAQPGIAGGSSAPKPGVETVAALSPSLTAGRGATVPFVEQEAENASYTGELVGPDRTPYTLASEASGRKAVTLDAAGEYVQYTLTRPANAVTLRYAIPDAPAGGGLTGKVDVAVNGHKLTSATLTSKYSWLYGTYPFSNDPQADPNKDWWLTECGCVPSATTPAPVFDKPFRPFHFYAETRIPLVVPLKKGDTVRFSVPARSTLAWITLDVADFEQVGLPTPPPKHALNAWAFGADPTGRRSSAEALDRAIAAGSKLGRPVYVPPGTYKVERHLVVDKVTLVGAGSWYTKLVGAGVGVYGKYVEDGGSTAVHLADFAIIGDTRERVDDDQVNGVGGALGGGSTVERLFIQHTKVGMWFDGPFSGLTVRDNIIVDQIADGLNLRRGISNATVTNNFIRGTGDDGLAMWSHGVSTPAQDADHHNVFSHNTVLNPALANNIAIYGGHDNTVASNVVADPVREGSGLHAGARFSAVPFSGRTTFTDNTTVRASTLDLNWKIGLGAIWLYALDGPVTGVDVTGDHYLDNGYNAIMMVSEWGVKDLYGIDDVHFADVQVDGAGTSVVSARAFGSASFTNVDVRNIGWAGVNNCGSFGFPATGSEFSLVDGGSNDGTDGNPWEAGRNWFTPFVPNTITCNDRPPVVTPPPPSNW</sequence>
<keyword evidence="1" id="KW-0732">Signal</keyword>
<feature type="domain" description="Alpha-1,3-glucanase catalytic" evidence="3">
    <location>
        <begin position="271"/>
        <end position="613"/>
    </location>
</feature>
<protein>
    <submittedName>
        <fullName evidence="4">Glycosyl hydrolase family 28-related protein</fullName>
    </submittedName>
</protein>
<dbReference type="InterPro" id="IPR011050">
    <property type="entry name" value="Pectin_lyase_fold/virulence"/>
</dbReference>
<dbReference type="Gene3D" id="2.160.20.10">
    <property type="entry name" value="Single-stranded right-handed beta-helix, Pectin lyase-like"/>
    <property type="match status" value="1"/>
</dbReference>